<sequence length="363" mass="40991">MSTTTTLPIQVESHHPTTLPPHILPLLQSPLYFPHTLPVLRRIQFARNFAEKGGATATSCVVHVHNNNNNNNNHDQVVHFATAYVDLSRAPETQVWLFCSLEPKVQKGTSLADMSVSLEEGEERVHDGLLLRLFQHIDGLAKGRRNRKILVGSVHEMVRRQMMGMGMGLEKTEVAGRQEWEWDYKFLFDATDLGELDGGMERGRWVREGREFYWDRVREEDVRLVKSRTGIDRQEKTLLMVPSVAVRLGETGEAVGWAFLGEWGVVCEGGGEWGADCWVEGLDGTIMTLHVEEPYRRLGLGKAIAIKLMREYLDEYATDGYGAADVWIENTKSQGLCHAIGGRPSWIVSWGLLDLESIRNIKL</sequence>
<dbReference type="PANTHER" id="PTHR20958:SF6">
    <property type="entry name" value="GLYCINE N-ACYLTRANSFERASE-LIKE PROTEIN"/>
    <property type="match status" value="1"/>
</dbReference>
<reference evidence="1" key="2">
    <citation type="submission" date="2023-05" db="EMBL/GenBank/DDBJ databases">
        <authorList>
            <consortium name="Lawrence Berkeley National Laboratory"/>
            <person name="Steindorff A."/>
            <person name="Hensen N."/>
            <person name="Bonometti L."/>
            <person name="Westerberg I."/>
            <person name="Brannstrom I.O."/>
            <person name="Guillou S."/>
            <person name="Cros-Aarteil S."/>
            <person name="Calhoun S."/>
            <person name="Haridas S."/>
            <person name="Kuo A."/>
            <person name="Mondo S."/>
            <person name="Pangilinan J."/>
            <person name="Riley R."/>
            <person name="Labutti K."/>
            <person name="Andreopoulos B."/>
            <person name="Lipzen A."/>
            <person name="Chen C."/>
            <person name="Yanf M."/>
            <person name="Daum C."/>
            <person name="Ng V."/>
            <person name="Clum A."/>
            <person name="Ohm R."/>
            <person name="Martin F."/>
            <person name="Silar P."/>
            <person name="Natvig D."/>
            <person name="Lalanne C."/>
            <person name="Gautier V."/>
            <person name="Ament-Velasquez S.L."/>
            <person name="Kruys A."/>
            <person name="Hutchinson M.I."/>
            <person name="Powell A.J."/>
            <person name="Barry K."/>
            <person name="Miller A.N."/>
            <person name="Grigoriev I.V."/>
            <person name="Debuchy R."/>
            <person name="Gladieux P."/>
            <person name="Thoren M.H."/>
            <person name="Johannesson H."/>
        </authorList>
    </citation>
    <scope>NUCLEOTIDE SEQUENCE</scope>
    <source>
        <strain evidence="1">CBS 315.58</strain>
    </source>
</reference>
<protein>
    <recommendedName>
        <fullName evidence="3">N-acetyltransferase domain-containing protein</fullName>
    </recommendedName>
</protein>
<proteinExistence type="predicted"/>
<comment type="caution">
    <text evidence="1">The sequence shown here is derived from an EMBL/GenBank/DDBJ whole genome shotgun (WGS) entry which is preliminary data.</text>
</comment>
<dbReference type="SUPFAM" id="SSF55729">
    <property type="entry name" value="Acyl-CoA N-acyltransferases (Nat)"/>
    <property type="match status" value="1"/>
</dbReference>
<dbReference type="EMBL" id="MU863899">
    <property type="protein sequence ID" value="KAK4202300.1"/>
    <property type="molecule type" value="Genomic_DNA"/>
</dbReference>
<dbReference type="InterPro" id="IPR053225">
    <property type="entry name" value="Acyl-CoA_N-acyltransferase"/>
</dbReference>
<dbReference type="Proteomes" id="UP001303160">
    <property type="component" value="Unassembled WGS sequence"/>
</dbReference>
<gene>
    <name evidence="1" type="ORF">QBC40DRAFT_221883</name>
</gene>
<dbReference type="InterPro" id="IPR016181">
    <property type="entry name" value="Acyl_CoA_acyltransferase"/>
</dbReference>
<dbReference type="PANTHER" id="PTHR20958">
    <property type="entry name" value="GLYCINE N-ACYLTRANSFERASE-LIKE PROTEIN"/>
    <property type="match status" value="1"/>
</dbReference>
<keyword evidence="2" id="KW-1185">Reference proteome</keyword>
<evidence type="ECO:0000313" key="1">
    <source>
        <dbReference type="EMBL" id="KAK4202300.1"/>
    </source>
</evidence>
<dbReference type="AlphaFoldDB" id="A0AAN7AYV4"/>
<evidence type="ECO:0008006" key="3">
    <source>
        <dbReference type="Google" id="ProtNLM"/>
    </source>
</evidence>
<evidence type="ECO:0000313" key="2">
    <source>
        <dbReference type="Proteomes" id="UP001303160"/>
    </source>
</evidence>
<dbReference type="Gene3D" id="3.40.630.30">
    <property type="match status" value="1"/>
</dbReference>
<name>A0AAN7AYV4_9PEZI</name>
<organism evidence="1 2">
    <name type="scientific">Triangularia verruculosa</name>
    <dbReference type="NCBI Taxonomy" id="2587418"/>
    <lineage>
        <taxon>Eukaryota</taxon>
        <taxon>Fungi</taxon>
        <taxon>Dikarya</taxon>
        <taxon>Ascomycota</taxon>
        <taxon>Pezizomycotina</taxon>
        <taxon>Sordariomycetes</taxon>
        <taxon>Sordariomycetidae</taxon>
        <taxon>Sordariales</taxon>
        <taxon>Podosporaceae</taxon>
        <taxon>Triangularia</taxon>
    </lineage>
</organism>
<reference evidence="1" key="1">
    <citation type="journal article" date="2023" name="Mol. Phylogenet. Evol.">
        <title>Genome-scale phylogeny and comparative genomics of the fungal order Sordariales.</title>
        <authorList>
            <person name="Hensen N."/>
            <person name="Bonometti L."/>
            <person name="Westerberg I."/>
            <person name="Brannstrom I.O."/>
            <person name="Guillou S."/>
            <person name="Cros-Aarteil S."/>
            <person name="Calhoun S."/>
            <person name="Haridas S."/>
            <person name="Kuo A."/>
            <person name="Mondo S."/>
            <person name="Pangilinan J."/>
            <person name="Riley R."/>
            <person name="LaButti K."/>
            <person name="Andreopoulos B."/>
            <person name="Lipzen A."/>
            <person name="Chen C."/>
            <person name="Yan M."/>
            <person name="Daum C."/>
            <person name="Ng V."/>
            <person name="Clum A."/>
            <person name="Steindorff A."/>
            <person name="Ohm R.A."/>
            <person name="Martin F."/>
            <person name="Silar P."/>
            <person name="Natvig D.O."/>
            <person name="Lalanne C."/>
            <person name="Gautier V."/>
            <person name="Ament-Velasquez S.L."/>
            <person name="Kruys A."/>
            <person name="Hutchinson M.I."/>
            <person name="Powell A.J."/>
            <person name="Barry K."/>
            <person name="Miller A.N."/>
            <person name="Grigoriev I.V."/>
            <person name="Debuchy R."/>
            <person name="Gladieux P."/>
            <person name="Hiltunen Thoren M."/>
            <person name="Johannesson H."/>
        </authorList>
    </citation>
    <scope>NUCLEOTIDE SEQUENCE</scope>
    <source>
        <strain evidence="1">CBS 315.58</strain>
    </source>
</reference>
<accession>A0AAN7AYV4</accession>